<organism evidence="1 2">
    <name type="scientific">Saezia sanguinis</name>
    <dbReference type="NCBI Taxonomy" id="1965230"/>
    <lineage>
        <taxon>Bacteria</taxon>
        <taxon>Pseudomonadati</taxon>
        <taxon>Pseudomonadota</taxon>
        <taxon>Betaproteobacteria</taxon>
        <taxon>Burkholderiales</taxon>
        <taxon>Saeziaceae</taxon>
        <taxon>Saezia</taxon>
    </lineage>
</organism>
<sequence length="287" mass="32724">MNTPPVDALEQAITAHRQTRPQDRTFQLTTTQGQALWIKTPSAPRLRWLYTFTNQLMIWMGMPYFQAPPHAGGPGGIASLQIEKQMLLHLKEAGVPVPDVVASTSQWIALSTVGDKNLDEQLNADAWLERQQLWRQAVQSIADVHARGCFLSQCFARNMLLHKIPAPLPGQPPYQIYFLDLEEDPSAVMTLAQAQIRDWALFLHSTASLVTQDMAACQQFLLNYLQQESADVQQEAKRLFRQLARLRWLKHFQWLGRDGIRLYQLGLFAQGISQHLQQQDHKDNGSY</sequence>
<name>A0A433S9K1_9BURK</name>
<evidence type="ECO:0000313" key="1">
    <source>
        <dbReference type="EMBL" id="RUS65427.1"/>
    </source>
</evidence>
<dbReference type="AlphaFoldDB" id="A0A433S9K1"/>
<comment type="caution">
    <text evidence="1">The sequence shown here is derived from an EMBL/GenBank/DDBJ whole genome shotgun (WGS) entry which is preliminary data.</text>
</comment>
<proteinExistence type="predicted"/>
<dbReference type="Proteomes" id="UP000286947">
    <property type="component" value="Unassembled WGS sequence"/>
</dbReference>
<evidence type="ECO:0008006" key="3">
    <source>
        <dbReference type="Google" id="ProtNLM"/>
    </source>
</evidence>
<gene>
    <name evidence="1" type="ORF">CUZ56_03008</name>
</gene>
<dbReference type="RefSeq" id="WP_126981162.1">
    <property type="nucleotide sequence ID" value="NZ_PQSP01000013.1"/>
</dbReference>
<dbReference type="SUPFAM" id="SSF56112">
    <property type="entry name" value="Protein kinase-like (PK-like)"/>
    <property type="match status" value="1"/>
</dbReference>
<accession>A0A433S9K1</accession>
<dbReference type="InterPro" id="IPR011009">
    <property type="entry name" value="Kinase-like_dom_sf"/>
</dbReference>
<dbReference type="EMBL" id="PQSP01000013">
    <property type="protein sequence ID" value="RUS65427.1"/>
    <property type="molecule type" value="Genomic_DNA"/>
</dbReference>
<keyword evidence="2" id="KW-1185">Reference proteome</keyword>
<dbReference type="OrthoDB" id="8028712at2"/>
<reference evidence="1 2" key="1">
    <citation type="submission" date="2018-01" db="EMBL/GenBank/DDBJ databases">
        <title>Saezia sanguinis gen. nov., sp. nov., in the order Burkholderiales isolated from human blood.</title>
        <authorList>
            <person name="Medina-Pascual M.J."/>
            <person name="Valdezate S."/>
            <person name="Monzon S."/>
            <person name="Cuesta I."/>
            <person name="Carrasco G."/>
            <person name="Villalon P."/>
            <person name="Saez-Nieto J.A."/>
        </authorList>
    </citation>
    <scope>NUCLEOTIDE SEQUENCE [LARGE SCALE GENOMIC DNA]</scope>
    <source>
        <strain evidence="1 2">CNM695-12</strain>
    </source>
</reference>
<evidence type="ECO:0000313" key="2">
    <source>
        <dbReference type="Proteomes" id="UP000286947"/>
    </source>
</evidence>
<protein>
    <recommendedName>
        <fullName evidence="3">Aminoglycoside phosphotransferase domain-containing protein</fullName>
    </recommendedName>
</protein>